<evidence type="ECO:0000313" key="8">
    <source>
        <dbReference type="EMBL" id="MFD1695932.1"/>
    </source>
</evidence>
<feature type="transmembrane region" description="Helical" evidence="6">
    <location>
        <begin position="45"/>
        <end position="66"/>
    </location>
</feature>
<organism evidence="8 9">
    <name type="scientific">Roseibium aestuarii</name>
    <dbReference type="NCBI Taxonomy" id="2600299"/>
    <lineage>
        <taxon>Bacteria</taxon>
        <taxon>Pseudomonadati</taxon>
        <taxon>Pseudomonadota</taxon>
        <taxon>Alphaproteobacteria</taxon>
        <taxon>Hyphomicrobiales</taxon>
        <taxon>Stappiaceae</taxon>
        <taxon>Roseibium</taxon>
    </lineage>
</organism>
<evidence type="ECO:0000256" key="3">
    <source>
        <dbReference type="ARBA" id="ARBA00022989"/>
    </source>
</evidence>
<accession>A0ABW4JWJ9</accession>
<keyword evidence="9" id="KW-1185">Reference proteome</keyword>
<keyword evidence="2 6" id="KW-0812">Transmembrane</keyword>
<dbReference type="Pfam" id="PF07219">
    <property type="entry name" value="HemY_N"/>
    <property type="match status" value="1"/>
</dbReference>
<dbReference type="InterPro" id="IPR011990">
    <property type="entry name" value="TPR-like_helical_dom_sf"/>
</dbReference>
<gene>
    <name evidence="8" type="ORF">ACFSC7_10435</name>
</gene>
<evidence type="ECO:0000256" key="6">
    <source>
        <dbReference type="SAM" id="Phobius"/>
    </source>
</evidence>
<dbReference type="RefSeq" id="WP_149894104.1">
    <property type="nucleotide sequence ID" value="NZ_JBHUFA010000003.1"/>
</dbReference>
<evidence type="ECO:0000313" key="9">
    <source>
        <dbReference type="Proteomes" id="UP001597327"/>
    </source>
</evidence>
<name>A0ABW4JWJ9_9HYPH</name>
<evidence type="ECO:0000256" key="1">
    <source>
        <dbReference type="ARBA" id="ARBA00004370"/>
    </source>
</evidence>
<feature type="domain" description="HemY N-terminal" evidence="7">
    <location>
        <begin position="26"/>
        <end position="132"/>
    </location>
</feature>
<evidence type="ECO:0000259" key="7">
    <source>
        <dbReference type="Pfam" id="PF07219"/>
    </source>
</evidence>
<feature type="region of interest" description="Disordered" evidence="5">
    <location>
        <begin position="491"/>
        <end position="626"/>
    </location>
</feature>
<evidence type="ECO:0000256" key="4">
    <source>
        <dbReference type="ARBA" id="ARBA00023136"/>
    </source>
</evidence>
<dbReference type="PIRSF" id="PIRSF031802">
    <property type="entry name" value="UCP031802"/>
    <property type="match status" value="1"/>
</dbReference>
<protein>
    <submittedName>
        <fullName evidence="8">Heme biosynthesis protein HemY</fullName>
    </submittedName>
</protein>
<proteinExistence type="predicted"/>
<keyword evidence="3 6" id="KW-1133">Transmembrane helix</keyword>
<dbReference type="InterPro" id="IPR010817">
    <property type="entry name" value="HemY_N"/>
</dbReference>
<sequence length="626" mass="67156">MIRVLIFIILLFFAALGFAWLADLPGTVSIGWEGYVWEQSPIVAVVMLGLVLVAVLALHSLVMTILRSPRIANRFFVRRRREKGYRALSRGLLALGAGDAKLARKHGVDADKLLKHEPATKLLLAQTAQMAGRHDEARERYEAMLEEDDTRPVGLHGLFIEAEREGEPLAARHYAEEAAREAPGLAWAGQAVLGYQAVARDWEKALHTLEANYTAKLLDKKTYRRHRAVILTALAMDLEQGEPDRAYSLAREAHGMALDLVPAAVLAARLATRKGEIRKATKLIESTWRVAPHPDLAEAYAHVRTGDSAVDRLKRVKVLAGQKANAAEGSLAVARVAIEAREFDEARDALKSVLRAETSRAAFLLMAELEEAEHGDKGRMREWLARAVRAPQDKAWVADGIVSRDWRPVSPVTGRLDAFEWATPAGMDEGAVLLEDAAFDEPALPILTPAQAEATEAAAVVSSPAGAQAGRAAADEASMVDVTPRRDISPAARADAATPAPSSAKPQATPAVEVLPGKEGYEGTTDDVSHMTRPQDLAEAPATGTPAAAAATTPADTKASTPAPQAAAGDVRDKPAAAAPSPAKPAQADPKQPIAFPLERMPDDPGLEDEEGGEAFATPTRPRFFN</sequence>
<dbReference type="InterPro" id="IPR016982">
    <property type="entry name" value="Mms48"/>
</dbReference>
<dbReference type="Gene3D" id="1.25.40.10">
    <property type="entry name" value="Tetratricopeptide repeat domain"/>
    <property type="match status" value="1"/>
</dbReference>
<dbReference type="EMBL" id="JBHUFA010000003">
    <property type="protein sequence ID" value="MFD1695932.1"/>
    <property type="molecule type" value="Genomic_DNA"/>
</dbReference>
<feature type="compositionally biased region" description="Low complexity" evidence="5">
    <location>
        <begin position="538"/>
        <end position="564"/>
    </location>
</feature>
<comment type="caution">
    <text evidence="8">The sequence shown here is derived from an EMBL/GenBank/DDBJ whole genome shotgun (WGS) entry which is preliminary data.</text>
</comment>
<dbReference type="SUPFAM" id="SSF48452">
    <property type="entry name" value="TPR-like"/>
    <property type="match status" value="1"/>
</dbReference>
<feature type="compositionally biased region" description="Low complexity" evidence="5">
    <location>
        <begin position="576"/>
        <end position="593"/>
    </location>
</feature>
<comment type="subcellular location">
    <subcellularLocation>
        <location evidence="1">Membrane</location>
    </subcellularLocation>
</comment>
<dbReference type="Proteomes" id="UP001597327">
    <property type="component" value="Unassembled WGS sequence"/>
</dbReference>
<feature type="compositionally biased region" description="Low complexity" evidence="5">
    <location>
        <begin position="491"/>
        <end position="511"/>
    </location>
</feature>
<evidence type="ECO:0000256" key="2">
    <source>
        <dbReference type="ARBA" id="ARBA00022692"/>
    </source>
</evidence>
<evidence type="ECO:0000256" key="5">
    <source>
        <dbReference type="SAM" id="MobiDB-lite"/>
    </source>
</evidence>
<keyword evidence="4 6" id="KW-0472">Membrane</keyword>
<reference evidence="9" key="1">
    <citation type="journal article" date="2019" name="Int. J. Syst. Evol. Microbiol.">
        <title>The Global Catalogue of Microorganisms (GCM) 10K type strain sequencing project: providing services to taxonomists for standard genome sequencing and annotation.</title>
        <authorList>
            <consortium name="The Broad Institute Genomics Platform"/>
            <consortium name="The Broad Institute Genome Sequencing Center for Infectious Disease"/>
            <person name="Wu L."/>
            <person name="Ma J."/>
        </authorList>
    </citation>
    <scope>NUCLEOTIDE SEQUENCE [LARGE SCALE GENOMIC DNA]</scope>
    <source>
        <strain evidence="9">JCM 3369</strain>
    </source>
</reference>